<evidence type="ECO:0000256" key="4">
    <source>
        <dbReference type="ARBA" id="ARBA00022928"/>
    </source>
</evidence>
<evidence type="ECO:0000313" key="7">
    <source>
        <dbReference type="Proteomes" id="UP000669903"/>
    </source>
</evidence>
<dbReference type="EMBL" id="JAANIC010003124">
    <property type="protein sequence ID" value="KAG5342557.1"/>
    <property type="molecule type" value="Genomic_DNA"/>
</dbReference>
<name>A0A836K3J2_9HYME</name>
<dbReference type="InterPro" id="IPR038596">
    <property type="entry name" value="Janus_sf"/>
</dbReference>
<accession>A0A836K3J2</accession>
<comment type="function">
    <text evidence="1">JanA and janB regulate somatic sex differentiation.</text>
</comment>
<feature type="non-terminal residue" evidence="6">
    <location>
        <position position="237"/>
    </location>
</feature>
<dbReference type="Proteomes" id="UP000669903">
    <property type="component" value="Unassembled WGS sequence"/>
</dbReference>
<sequence>MNLSSVESSENAETLLVRTIVIGQTILVNLRRPRRNDQVNELDAFVVATITTLFQWSTLLHAMLAILNMKSKGRTKCDMHDQRLSLKKVVTQLARQSCETSTSLYSRRITAVSVDTHRARLYLPCKFDYVMFMHCIRKLKSVSTNERAIFFTTAITVRSIVIFLSDIFDEVDEQIKKHAGLQANCVGGGRIEHDPDEKTIKVYGYSQGFGKADHQVSVDLLKKKYPDYNITCSDEGY</sequence>
<dbReference type="Gene3D" id="3.50.20.20">
    <property type="entry name" value="Janus/Ocnus"/>
    <property type="match status" value="1"/>
</dbReference>
<dbReference type="InterPro" id="IPR007702">
    <property type="entry name" value="Janus"/>
</dbReference>
<keyword evidence="7" id="KW-1185">Reference proteome</keyword>
<proteinExistence type="inferred from homology"/>
<dbReference type="AlphaFoldDB" id="A0A836K3J2"/>
<dbReference type="SUPFAM" id="SSF143724">
    <property type="entry name" value="PHP14-like"/>
    <property type="match status" value="1"/>
</dbReference>
<evidence type="ECO:0000313" key="6">
    <source>
        <dbReference type="EMBL" id="KAG5342557.1"/>
    </source>
</evidence>
<comment type="similarity">
    <text evidence="2">Belongs to the janus family.</text>
</comment>
<evidence type="ECO:0000256" key="1">
    <source>
        <dbReference type="ARBA" id="ARBA00002508"/>
    </source>
</evidence>
<organism evidence="6 7">
    <name type="scientific">Acromyrmex charruanus</name>
    <dbReference type="NCBI Taxonomy" id="2715315"/>
    <lineage>
        <taxon>Eukaryota</taxon>
        <taxon>Metazoa</taxon>
        <taxon>Ecdysozoa</taxon>
        <taxon>Arthropoda</taxon>
        <taxon>Hexapoda</taxon>
        <taxon>Insecta</taxon>
        <taxon>Pterygota</taxon>
        <taxon>Neoptera</taxon>
        <taxon>Endopterygota</taxon>
        <taxon>Hymenoptera</taxon>
        <taxon>Apocrita</taxon>
        <taxon>Aculeata</taxon>
        <taxon>Formicoidea</taxon>
        <taxon>Formicidae</taxon>
        <taxon>Myrmicinae</taxon>
        <taxon>Acromyrmex</taxon>
    </lineage>
</organism>
<evidence type="ECO:0000256" key="5">
    <source>
        <dbReference type="SAM" id="Phobius"/>
    </source>
</evidence>
<dbReference type="PANTHER" id="PTHR12258:SF5">
    <property type="entry name" value="BCDNA.GH02250-RELATED"/>
    <property type="match status" value="1"/>
</dbReference>
<dbReference type="GO" id="GO:0007548">
    <property type="term" value="P:sex differentiation"/>
    <property type="evidence" value="ECO:0007669"/>
    <property type="project" value="UniProtKB-KW"/>
</dbReference>
<feature type="transmembrane region" description="Helical" evidence="5">
    <location>
        <begin position="44"/>
        <end position="67"/>
    </location>
</feature>
<dbReference type="GO" id="GO:0101006">
    <property type="term" value="F:protein histidine phosphatase activity"/>
    <property type="evidence" value="ECO:0007669"/>
    <property type="project" value="TreeGrafter"/>
</dbReference>
<protein>
    <submittedName>
        <fullName evidence="6">JANA protein</fullName>
    </submittedName>
</protein>
<dbReference type="PANTHER" id="PTHR12258">
    <property type="entry name" value="JANUS-A/JANUS-B"/>
    <property type="match status" value="1"/>
</dbReference>
<keyword evidence="5" id="KW-0472">Membrane</keyword>
<keyword evidence="5" id="KW-0812">Transmembrane</keyword>
<keyword evidence="4" id="KW-0726">Sexual differentiation</keyword>
<keyword evidence="5" id="KW-1133">Transmembrane helix</keyword>
<keyword evidence="3" id="KW-0221">Differentiation</keyword>
<evidence type="ECO:0000256" key="3">
    <source>
        <dbReference type="ARBA" id="ARBA00022782"/>
    </source>
</evidence>
<feature type="non-terminal residue" evidence="6">
    <location>
        <position position="1"/>
    </location>
</feature>
<dbReference type="GO" id="GO:0005829">
    <property type="term" value="C:cytosol"/>
    <property type="evidence" value="ECO:0007669"/>
    <property type="project" value="TreeGrafter"/>
</dbReference>
<dbReference type="Pfam" id="PF05005">
    <property type="entry name" value="Ocnus"/>
    <property type="match status" value="1"/>
</dbReference>
<gene>
    <name evidence="6" type="primary">Jana</name>
    <name evidence="6" type="ORF">G6Z76_0005292</name>
</gene>
<dbReference type="GO" id="GO:0030154">
    <property type="term" value="P:cell differentiation"/>
    <property type="evidence" value="ECO:0007669"/>
    <property type="project" value="UniProtKB-KW"/>
</dbReference>
<evidence type="ECO:0000256" key="2">
    <source>
        <dbReference type="ARBA" id="ARBA00010971"/>
    </source>
</evidence>
<reference evidence="6" key="1">
    <citation type="submission" date="2020-03" db="EMBL/GenBank/DDBJ databases">
        <title>Relaxed selection underlies rapid genomic changes in the transitions from sociality to social parasitism in ants.</title>
        <authorList>
            <person name="Bi X."/>
        </authorList>
    </citation>
    <scope>NUCLEOTIDE SEQUENCE</scope>
    <source>
        <strain evidence="6">BGI-DK2014a</strain>
        <tissue evidence="6">Whole body</tissue>
    </source>
</reference>
<comment type="caution">
    <text evidence="6">The sequence shown here is derived from an EMBL/GenBank/DDBJ whole genome shotgun (WGS) entry which is preliminary data.</text>
</comment>